<protein>
    <recommendedName>
        <fullName evidence="3">P-loop containing nucleoside triphosphate hydrolase protein</fullName>
    </recommendedName>
</protein>
<evidence type="ECO:0008006" key="3">
    <source>
        <dbReference type="Google" id="ProtNLM"/>
    </source>
</evidence>
<accession>A0A433DHZ3</accession>
<dbReference type="EMBL" id="RBNI01001407">
    <property type="protein sequence ID" value="RUP50473.1"/>
    <property type="molecule type" value="Genomic_DNA"/>
</dbReference>
<evidence type="ECO:0000313" key="1">
    <source>
        <dbReference type="EMBL" id="RUP50473.1"/>
    </source>
</evidence>
<dbReference type="InterPro" id="IPR027417">
    <property type="entry name" value="P-loop_NTPase"/>
</dbReference>
<gene>
    <name evidence="1" type="ORF">BC936DRAFT_138972</name>
</gene>
<reference evidence="1 2" key="1">
    <citation type="journal article" date="2018" name="New Phytol.">
        <title>Phylogenomics of Endogonaceae and evolution of mycorrhizas within Mucoromycota.</title>
        <authorList>
            <person name="Chang Y."/>
            <person name="Desiro A."/>
            <person name="Na H."/>
            <person name="Sandor L."/>
            <person name="Lipzen A."/>
            <person name="Clum A."/>
            <person name="Barry K."/>
            <person name="Grigoriev I.V."/>
            <person name="Martin F.M."/>
            <person name="Stajich J.E."/>
            <person name="Smith M.E."/>
            <person name="Bonito G."/>
            <person name="Spatafora J.W."/>
        </authorList>
    </citation>
    <scope>NUCLEOTIDE SEQUENCE [LARGE SCALE GENOMIC DNA]</scope>
    <source>
        <strain evidence="1 2">GMNB39</strain>
    </source>
</reference>
<sequence>MGESKRRKWSVNSTLLPRERQSVYFVDPADHERNKDLLENIAESKYVLMHGSRASGKSTRTWRVMEQLQASGYFCIYVTLTGINFMADLGTFWQSFGFAVQSTL</sequence>
<dbReference type="AlphaFoldDB" id="A0A433DHZ3"/>
<name>A0A433DHZ3_9FUNG</name>
<dbReference type="SUPFAM" id="SSF52540">
    <property type="entry name" value="P-loop containing nucleoside triphosphate hydrolases"/>
    <property type="match status" value="1"/>
</dbReference>
<comment type="caution">
    <text evidence="1">The sequence shown here is derived from an EMBL/GenBank/DDBJ whole genome shotgun (WGS) entry which is preliminary data.</text>
</comment>
<organism evidence="1 2">
    <name type="scientific">Jimgerdemannia flammicorona</name>
    <dbReference type="NCBI Taxonomy" id="994334"/>
    <lineage>
        <taxon>Eukaryota</taxon>
        <taxon>Fungi</taxon>
        <taxon>Fungi incertae sedis</taxon>
        <taxon>Mucoromycota</taxon>
        <taxon>Mucoromycotina</taxon>
        <taxon>Endogonomycetes</taxon>
        <taxon>Endogonales</taxon>
        <taxon>Endogonaceae</taxon>
        <taxon>Jimgerdemannia</taxon>
    </lineage>
</organism>
<evidence type="ECO:0000313" key="2">
    <source>
        <dbReference type="Proteomes" id="UP000268093"/>
    </source>
</evidence>
<dbReference type="OrthoDB" id="2439485at2759"/>
<keyword evidence="2" id="KW-1185">Reference proteome</keyword>
<feature type="non-terminal residue" evidence="1">
    <location>
        <position position="104"/>
    </location>
</feature>
<dbReference type="Proteomes" id="UP000268093">
    <property type="component" value="Unassembled WGS sequence"/>
</dbReference>
<proteinExistence type="predicted"/>